<feature type="transmembrane region" description="Helical" evidence="14">
    <location>
        <begin position="63"/>
        <end position="83"/>
    </location>
</feature>
<keyword evidence="5 14" id="KW-0808">Transferase</keyword>
<comment type="function">
    <text evidence="14">Converts heme B (protoheme IX) to heme O by substitution of the vinyl group on carbon 2 of heme B porphyrin ring with a hydroxyethyl farnesyl side group.</text>
</comment>
<evidence type="ECO:0000256" key="3">
    <source>
        <dbReference type="ARBA" id="ARBA00012292"/>
    </source>
</evidence>
<dbReference type="Gene3D" id="1.10.357.140">
    <property type="entry name" value="UbiA prenyltransferase"/>
    <property type="match status" value="1"/>
</dbReference>
<dbReference type="CDD" id="cd13957">
    <property type="entry name" value="PT_UbiA_Cox10"/>
    <property type="match status" value="1"/>
</dbReference>
<evidence type="ECO:0000256" key="1">
    <source>
        <dbReference type="ARBA" id="ARBA00004651"/>
    </source>
</evidence>
<gene>
    <name evidence="15" type="primary">cyoE</name>
    <name evidence="14" type="synonym">ctaB</name>
    <name evidence="15" type="ORF">DIT97_30030</name>
</gene>
<dbReference type="PANTHER" id="PTHR43448">
    <property type="entry name" value="PROTOHEME IX FARNESYLTRANSFERASE, MITOCHONDRIAL"/>
    <property type="match status" value="1"/>
</dbReference>
<keyword evidence="7 14" id="KW-1133">Transmembrane helix</keyword>
<proteinExistence type="inferred from homology"/>
<dbReference type="HAMAP" id="MF_00154">
    <property type="entry name" value="CyoE_CtaB"/>
    <property type="match status" value="1"/>
</dbReference>
<evidence type="ECO:0000256" key="6">
    <source>
        <dbReference type="ARBA" id="ARBA00022692"/>
    </source>
</evidence>
<dbReference type="GO" id="GO:0005886">
    <property type="term" value="C:plasma membrane"/>
    <property type="evidence" value="ECO:0007669"/>
    <property type="project" value="UniProtKB-SubCell"/>
</dbReference>
<dbReference type="UniPathway" id="UPA00834">
    <property type="reaction ID" value="UER00712"/>
</dbReference>
<keyword evidence="4 14" id="KW-1003">Cell membrane</keyword>
<dbReference type="Pfam" id="PF01040">
    <property type="entry name" value="UbiA"/>
    <property type="match status" value="1"/>
</dbReference>
<dbReference type="InterPro" id="IPR000537">
    <property type="entry name" value="UbiA_prenyltransferase"/>
</dbReference>
<comment type="pathway">
    <text evidence="2 14">Porphyrin-containing compound metabolism; heme O biosynthesis; heme O from protoheme: step 1/1.</text>
</comment>
<evidence type="ECO:0000256" key="2">
    <source>
        <dbReference type="ARBA" id="ARBA00004919"/>
    </source>
</evidence>
<evidence type="ECO:0000256" key="10">
    <source>
        <dbReference type="ARBA" id="ARBA00030253"/>
    </source>
</evidence>
<sequence>MSTTQQSYIAVEESKTAAKPVSLARLGDYLELIKPRISTMALISVALGYTLASAHSWSLLPLIHALLGIGLVAVGCNSLNQMLEMKSDALMPRTANRPLPAGKISLPEVLVFGIGAALTGIFYLATMVNLLTAFLAMMTLVLYVLVYTPLKRVTSLCTTIGAIPGAMPPILGWTAAGGNLNTSSFAIFAIMFFWQFPHFLAIAWLYRHQYHQAGLKMLPAADPAPRMIGWMCVIYAVALIPVSLLPQYVSLTGTFYSVVALVLGIGYLVFSIRFLRNETRQTARELIWFSLIYLPLLLLTLTWDRLQLFN</sequence>
<dbReference type="AlphaFoldDB" id="A0A3D3RHE7"/>
<dbReference type="Proteomes" id="UP000263642">
    <property type="component" value="Unassembled WGS sequence"/>
</dbReference>
<evidence type="ECO:0000313" key="15">
    <source>
        <dbReference type="EMBL" id="HCO27040.1"/>
    </source>
</evidence>
<evidence type="ECO:0000256" key="9">
    <source>
        <dbReference type="ARBA" id="ARBA00023136"/>
    </source>
</evidence>
<evidence type="ECO:0000256" key="4">
    <source>
        <dbReference type="ARBA" id="ARBA00022475"/>
    </source>
</evidence>
<feature type="transmembrane region" description="Helical" evidence="14">
    <location>
        <begin position="130"/>
        <end position="146"/>
    </location>
</feature>
<comment type="caution">
    <text evidence="15">The sequence shown here is derived from an EMBL/GenBank/DDBJ whole genome shotgun (WGS) entry which is preliminary data.</text>
</comment>
<dbReference type="EMBL" id="DQAY01000187">
    <property type="protein sequence ID" value="HCO27040.1"/>
    <property type="molecule type" value="Genomic_DNA"/>
</dbReference>
<feature type="transmembrane region" description="Helical" evidence="14">
    <location>
        <begin position="227"/>
        <end position="249"/>
    </location>
</feature>
<dbReference type="EC" id="2.5.1.141" evidence="3 14"/>
<feature type="transmembrane region" description="Helical" evidence="14">
    <location>
        <begin position="185"/>
        <end position="206"/>
    </location>
</feature>
<organism evidence="15 16">
    <name type="scientific">Gimesia maris</name>
    <dbReference type="NCBI Taxonomy" id="122"/>
    <lineage>
        <taxon>Bacteria</taxon>
        <taxon>Pseudomonadati</taxon>
        <taxon>Planctomycetota</taxon>
        <taxon>Planctomycetia</taxon>
        <taxon>Planctomycetales</taxon>
        <taxon>Planctomycetaceae</taxon>
        <taxon>Gimesia</taxon>
    </lineage>
</organism>
<evidence type="ECO:0000256" key="14">
    <source>
        <dbReference type="HAMAP-Rule" id="MF_00154"/>
    </source>
</evidence>
<feature type="transmembrane region" description="Helical" evidence="14">
    <location>
        <begin position="255"/>
        <end position="274"/>
    </location>
</feature>
<accession>A0A3D3RHE7</accession>
<comment type="subcellular location">
    <subcellularLocation>
        <location evidence="1 14">Cell membrane</location>
        <topology evidence="1 14">Multi-pass membrane protein</topology>
    </subcellularLocation>
</comment>
<dbReference type="InterPro" id="IPR006369">
    <property type="entry name" value="Protohaem_IX_farnesylTrfase"/>
</dbReference>
<protein>
    <recommendedName>
        <fullName evidence="11 14">Protoheme IX farnesyltransferase</fullName>
        <ecNumber evidence="3 14">2.5.1.141</ecNumber>
    </recommendedName>
    <alternativeName>
        <fullName evidence="12 14">Heme B farnesyltransferase</fullName>
    </alternativeName>
    <alternativeName>
        <fullName evidence="10 14">Heme O synthase</fullName>
    </alternativeName>
</protein>
<evidence type="ECO:0000256" key="7">
    <source>
        <dbReference type="ARBA" id="ARBA00022989"/>
    </source>
</evidence>
<comment type="catalytic activity">
    <reaction evidence="13 14">
        <text>heme b + (2E,6E)-farnesyl diphosphate + H2O = Fe(II)-heme o + diphosphate</text>
        <dbReference type="Rhea" id="RHEA:28070"/>
        <dbReference type="ChEBI" id="CHEBI:15377"/>
        <dbReference type="ChEBI" id="CHEBI:33019"/>
        <dbReference type="ChEBI" id="CHEBI:60344"/>
        <dbReference type="ChEBI" id="CHEBI:60530"/>
        <dbReference type="ChEBI" id="CHEBI:175763"/>
        <dbReference type="EC" id="2.5.1.141"/>
    </reaction>
</comment>
<evidence type="ECO:0000256" key="13">
    <source>
        <dbReference type="ARBA" id="ARBA00047690"/>
    </source>
</evidence>
<dbReference type="NCBIfam" id="TIGR01473">
    <property type="entry name" value="cyoE_ctaB"/>
    <property type="match status" value="1"/>
</dbReference>
<evidence type="ECO:0000256" key="8">
    <source>
        <dbReference type="ARBA" id="ARBA00023133"/>
    </source>
</evidence>
<feature type="transmembrane region" description="Helical" evidence="14">
    <location>
        <begin position="153"/>
        <end position="173"/>
    </location>
</feature>
<keyword evidence="6 14" id="KW-0812">Transmembrane</keyword>
<keyword evidence="8 14" id="KW-0350">Heme biosynthesis</keyword>
<evidence type="ECO:0000256" key="5">
    <source>
        <dbReference type="ARBA" id="ARBA00022679"/>
    </source>
</evidence>
<evidence type="ECO:0000313" key="16">
    <source>
        <dbReference type="Proteomes" id="UP000263642"/>
    </source>
</evidence>
<dbReference type="InterPro" id="IPR044878">
    <property type="entry name" value="UbiA_sf"/>
</dbReference>
<dbReference type="GO" id="GO:0008495">
    <property type="term" value="F:protoheme IX farnesyltransferase activity"/>
    <property type="evidence" value="ECO:0007669"/>
    <property type="project" value="UniProtKB-UniRule"/>
</dbReference>
<dbReference type="GO" id="GO:0048034">
    <property type="term" value="P:heme O biosynthetic process"/>
    <property type="evidence" value="ECO:0007669"/>
    <property type="project" value="UniProtKB-UniRule"/>
</dbReference>
<evidence type="ECO:0000256" key="12">
    <source>
        <dbReference type="ARBA" id="ARBA00042475"/>
    </source>
</evidence>
<feature type="transmembrane region" description="Helical" evidence="14">
    <location>
        <begin position="286"/>
        <end position="303"/>
    </location>
</feature>
<comment type="miscellaneous">
    <text evidence="14">Carbon 2 of the heme B porphyrin ring is defined according to the Fischer nomenclature.</text>
</comment>
<keyword evidence="9 14" id="KW-0472">Membrane</keyword>
<dbReference type="PANTHER" id="PTHR43448:SF7">
    <property type="entry name" value="4-HYDROXYBENZOATE SOLANESYLTRANSFERASE"/>
    <property type="match status" value="1"/>
</dbReference>
<evidence type="ECO:0000256" key="11">
    <source>
        <dbReference type="ARBA" id="ARBA00040810"/>
    </source>
</evidence>
<reference evidence="15 16" key="1">
    <citation type="journal article" date="2018" name="Nat. Biotechnol.">
        <title>A standardized bacterial taxonomy based on genome phylogeny substantially revises the tree of life.</title>
        <authorList>
            <person name="Parks D.H."/>
            <person name="Chuvochina M."/>
            <person name="Waite D.W."/>
            <person name="Rinke C."/>
            <person name="Skarshewski A."/>
            <person name="Chaumeil P.A."/>
            <person name="Hugenholtz P."/>
        </authorList>
    </citation>
    <scope>NUCLEOTIDE SEQUENCE [LARGE SCALE GENOMIC DNA]</scope>
    <source>
        <strain evidence="15">UBA9375</strain>
    </source>
</reference>
<name>A0A3D3RHE7_9PLAN</name>
<feature type="transmembrane region" description="Helical" evidence="14">
    <location>
        <begin position="104"/>
        <end position="124"/>
    </location>
</feature>
<comment type="similarity">
    <text evidence="14">Belongs to the UbiA prenyltransferase family. Protoheme IX farnesyltransferase subfamily.</text>
</comment>